<protein>
    <recommendedName>
        <fullName evidence="2">Nucleolus and neural progenitor protein-like N-terminal domain-containing protein</fullName>
    </recommendedName>
</protein>
<dbReference type="EMBL" id="HE796917">
    <property type="protein sequence ID" value="CCL99125.1"/>
    <property type="molecule type" value="Genomic_DNA"/>
</dbReference>
<sequence length="378" mass="42239">MVATAFRASAGSAIRLATTATRMIMVPRRFADPPPLSFALRSSLPSATHPSVDSTLKQLKLCTRRLEAAFASHRGELQVLERLYYKGKNQHRTAIFWRRVVEMRRYGDRLEGMAMFDLVDRLRCAFWGDLAQQNPKALKGPWCYFPDAKSVRFVVQRCYECCSLIDKIQERLSAAYSNFTLLMQTAAFLQLILTLAAIASRLRILLTEIRAATEQAGNACHKLLQSLSLTEAGKIQHPKGYGPHTAREIPLRTQSSTPSAEIAMSDDLVTEDLGSVLRRSNPEMDVAARDQSVDHPIDAISSSLELVRDDAQMDAFDMASATTVVTPRRITISRNPDKISSDSSRIATSAKRKQVETSKKSIKAKKKRKDDIDDIFGF</sequence>
<evidence type="ECO:0000256" key="1">
    <source>
        <dbReference type="SAM" id="MobiDB-lite"/>
    </source>
</evidence>
<dbReference type="RefSeq" id="XP_012178408.1">
    <property type="nucleotide sequence ID" value="XM_012323018.1"/>
</dbReference>
<organism evidence="3 4">
    <name type="scientific">Fibroporia radiculosa</name>
    <dbReference type="NCBI Taxonomy" id="599839"/>
    <lineage>
        <taxon>Eukaryota</taxon>
        <taxon>Fungi</taxon>
        <taxon>Dikarya</taxon>
        <taxon>Basidiomycota</taxon>
        <taxon>Agaricomycotina</taxon>
        <taxon>Agaricomycetes</taxon>
        <taxon>Polyporales</taxon>
        <taxon>Fibroporiaceae</taxon>
        <taxon>Fibroporia</taxon>
    </lineage>
</organism>
<evidence type="ECO:0000313" key="4">
    <source>
        <dbReference type="Proteomes" id="UP000006352"/>
    </source>
</evidence>
<dbReference type="HOGENOM" id="CLU_057900_0_0_1"/>
<dbReference type="Proteomes" id="UP000006352">
    <property type="component" value="Unassembled WGS sequence"/>
</dbReference>
<name>J4GJE4_9APHY</name>
<dbReference type="GeneID" id="24094036"/>
<reference evidence="3 4" key="1">
    <citation type="journal article" date="2012" name="Appl. Environ. Microbiol.">
        <title>Short-read sequencing for genomic analysis of the brown rot fungus Fibroporia radiculosa.</title>
        <authorList>
            <person name="Tang J.D."/>
            <person name="Perkins A.D."/>
            <person name="Sonstegard T.S."/>
            <person name="Schroeder S.G."/>
            <person name="Burgess S.C."/>
            <person name="Diehl S.V."/>
        </authorList>
    </citation>
    <scope>NUCLEOTIDE SEQUENCE [LARGE SCALE GENOMIC DNA]</scope>
    <source>
        <strain evidence="3 4">TFFH 294</strain>
    </source>
</reference>
<dbReference type="GO" id="GO:0000294">
    <property type="term" value="P:nuclear-transcribed mRNA catabolic process, RNase MRP-dependent"/>
    <property type="evidence" value="ECO:0007669"/>
    <property type="project" value="TreeGrafter"/>
</dbReference>
<dbReference type="InterPro" id="IPR027951">
    <property type="entry name" value="Nepro_N"/>
</dbReference>
<evidence type="ECO:0000259" key="2">
    <source>
        <dbReference type="Pfam" id="PF14780"/>
    </source>
</evidence>
<feature type="region of interest" description="Disordered" evidence="1">
    <location>
        <begin position="334"/>
        <end position="378"/>
    </location>
</feature>
<dbReference type="AlphaFoldDB" id="J4GJE4"/>
<dbReference type="PANTHER" id="PTHR37792:SF1">
    <property type="entry name" value="RIBONUCLEASE MRP PROTEIN SUBUNIT RMP1"/>
    <property type="match status" value="1"/>
</dbReference>
<dbReference type="PANTHER" id="PTHR37792">
    <property type="entry name" value="RIBONUCLEASE MRP PROTEIN SUBUNIT RMP1"/>
    <property type="match status" value="1"/>
</dbReference>
<proteinExistence type="predicted"/>
<dbReference type="STRING" id="599839.J4GJE4"/>
<dbReference type="GO" id="GO:0000172">
    <property type="term" value="C:ribonuclease MRP complex"/>
    <property type="evidence" value="ECO:0007669"/>
    <property type="project" value="InterPro"/>
</dbReference>
<gene>
    <name evidence="3" type="ORF">FIBRA_01139</name>
</gene>
<dbReference type="OrthoDB" id="114080at2759"/>
<dbReference type="GO" id="GO:0042134">
    <property type="term" value="F:rRNA primary transcript binding"/>
    <property type="evidence" value="ECO:0007669"/>
    <property type="project" value="InterPro"/>
</dbReference>
<dbReference type="InterPro" id="IPR047205">
    <property type="entry name" value="RMP1"/>
</dbReference>
<keyword evidence="4" id="KW-1185">Reference proteome</keyword>
<evidence type="ECO:0000313" key="3">
    <source>
        <dbReference type="EMBL" id="CCL99125.1"/>
    </source>
</evidence>
<dbReference type="Pfam" id="PF14780">
    <property type="entry name" value="NEPRO_N"/>
    <property type="match status" value="1"/>
</dbReference>
<dbReference type="InParanoid" id="J4GJE4"/>
<dbReference type="GO" id="GO:0000466">
    <property type="term" value="P:maturation of 5.8S rRNA from tricistronic rRNA transcript (SSU-rRNA, 5.8S rRNA, LSU-rRNA)"/>
    <property type="evidence" value="ECO:0007669"/>
    <property type="project" value="TreeGrafter"/>
</dbReference>
<accession>J4GJE4</accession>
<feature type="domain" description="Nucleolus and neural progenitor protein-like N-terminal" evidence="2">
    <location>
        <begin position="50"/>
        <end position="211"/>
    </location>
</feature>